<feature type="non-terminal residue" evidence="2">
    <location>
        <position position="1"/>
    </location>
</feature>
<feature type="non-terminal residue" evidence="2">
    <location>
        <position position="158"/>
    </location>
</feature>
<sequence>GVDSVYGSSSNNNISHADIRNSSSDILNVLQRDNVPEAHPFDLALERPSSNSPRSHQLASSFRGRNSGKGTLMFSAADMPTTSNPAFLLWLNKHFFSSVDVTVGEDVDSNKKEKDSIIDILWCYVEQLSKPSILFPSCAVLTKRNFFIERLTSLESSF</sequence>
<reference evidence="2" key="1">
    <citation type="submission" date="2014-12" db="EMBL/GenBank/DDBJ databases">
        <title>Insight into the proteome of Arion vulgaris.</title>
        <authorList>
            <person name="Aradska J."/>
            <person name="Bulat T."/>
            <person name="Smidak R."/>
            <person name="Sarate P."/>
            <person name="Gangsoo J."/>
            <person name="Sialana F."/>
            <person name="Bilban M."/>
            <person name="Lubec G."/>
        </authorList>
    </citation>
    <scope>NUCLEOTIDE SEQUENCE</scope>
    <source>
        <tissue evidence="2">Skin</tissue>
    </source>
</reference>
<evidence type="ECO:0000256" key="1">
    <source>
        <dbReference type="SAM" id="MobiDB-lite"/>
    </source>
</evidence>
<name>A0A0B6Y070_9EUPU</name>
<protein>
    <submittedName>
        <fullName evidence="2">Uncharacterized protein</fullName>
    </submittedName>
</protein>
<accession>A0A0B6Y070</accession>
<organism evidence="2">
    <name type="scientific">Arion vulgaris</name>
    <dbReference type="NCBI Taxonomy" id="1028688"/>
    <lineage>
        <taxon>Eukaryota</taxon>
        <taxon>Metazoa</taxon>
        <taxon>Spiralia</taxon>
        <taxon>Lophotrochozoa</taxon>
        <taxon>Mollusca</taxon>
        <taxon>Gastropoda</taxon>
        <taxon>Heterobranchia</taxon>
        <taxon>Euthyneura</taxon>
        <taxon>Panpulmonata</taxon>
        <taxon>Eupulmonata</taxon>
        <taxon>Stylommatophora</taxon>
        <taxon>Helicina</taxon>
        <taxon>Arionoidea</taxon>
        <taxon>Arionidae</taxon>
        <taxon>Arion</taxon>
    </lineage>
</organism>
<dbReference type="AlphaFoldDB" id="A0A0B6Y070"/>
<evidence type="ECO:0000313" key="2">
    <source>
        <dbReference type="EMBL" id="CEK49503.1"/>
    </source>
</evidence>
<dbReference type="EMBL" id="HACG01002638">
    <property type="protein sequence ID" value="CEK49503.1"/>
    <property type="molecule type" value="Transcribed_RNA"/>
</dbReference>
<feature type="compositionally biased region" description="Polar residues" evidence="1">
    <location>
        <begin position="48"/>
        <end position="64"/>
    </location>
</feature>
<proteinExistence type="predicted"/>
<gene>
    <name evidence="2" type="primary">ORF7951</name>
</gene>
<feature type="region of interest" description="Disordered" evidence="1">
    <location>
        <begin position="44"/>
        <end position="64"/>
    </location>
</feature>